<organism evidence="1 2">
    <name type="scientific">Novipirellula herctigrandis</name>
    <dbReference type="NCBI Taxonomy" id="2527986"/>
    <lineage>
        <taxon>Bacteria</taxon>
        <taxon>Pseudomonadati</taxon>
        <taxon>Planctomycetota</taxon>
        <taxon>Planctomycetia</taxon>
        <taxon>Pirellulales</taxon>
        <taxon>Pirellulaceae</taxon>
        <taxon>Novipirellula</taxon>
    </lineage>
</organism>
<name>A0A5C5Z359_9BACT</name>
<dbReference type="EMBL" id="SJPJ01000001">
    <property type="protein sequence ID" value="TWT81600.1"/>
    <property type="molecule type" value="Genomic_DNA"/>
</dbReference>
<protein>
    <submittedName>
        <fullName evidence="1">Uncharacterized protein</fullName>
    </submittedName>
</protein>
<dbReference type="RefSeq" id="WP_146397608.1">
    <property type="nucleotide sequence ID" value="NZ_SJPJ01000001.1"/>
</dbReference>
<evidence type="ECO:0000313" key="2">
    <source>
        <dbReference type="Proteomes" id="UP000315010"/>
    </source>
</evidence>
<keyword evidence="2" id="KW-1185">Reference proteome</keyword>
<evidence type="ECO:0000313" key="1">
    <source>
        <dbReference type="EMBL" id="TWT81600.1"/>
    </source>
</evidence>
<reference evidence="1 2" key="1">
    <citation type="submission" date="2019-02" db="EMBL/GenBank/DDBJ databases">
        <title>Deep-cultivation of Planctomycetes and their phenomic and genomic characterization uncovers novel biology.</title>
        <authorList>
            <person name="Wiegand S."/>
            <person name="Jogler M."/>
            <person name="Boedeker C."/>
            <person name="Pinto D."/>
            <person name="Vollmers J."/>
            <person name="Rivas-Marin E."/>
            <person name="Kohn T."/>
            <person name="Peeters S.H."/>
            <person name="Heuer A."/>
            <person name="Rast P."/>
            <person name="Oberbeckmann S."/>
            <person name="Bunk B."/>
            <person name="Jeske O."/>
            <person name="Meyerdierks A."/>
            <person name="Storesund J.E."/>
            <person name="Kallscheuer N."/>
            <person name="Luecker S."/>
            <person name="Lage O.M."/>
            <person name="Pohl T."/>
            <person name="Merkel B.J."/>
            <person name="Hornburger P."/>
            <person name="Mueller R.-W."/>
            <person name="Bruemmer F."/>
            <person name="Labrenz M."/>
            <person name="Spormann A.M."/>
            <person name="Op Den Camp H."/>
            <person name="Overmann J."/>
            <person name="Amann R."/>
            <person name="Jetten M.S.M."/>
            <person name="Mascher T."/>
            <person name="Medema M.H."/>
            <person name="Devos D.P."/>
            <person name="Kaster A.-K."/>
            <person name="Ovreas L."/>
            <person name="Rohde M."/>
            <person name="Galperin M.Y."/>
            <person name="Jogler C."/>
        </authorList>
    </citation>
    <scope>NUCLEOTIDE SEQUENCE [LARGE SCALE GENOMIC DNA]</scope>
    <source>
        <strain evidence="1 2">CA13</strain>
    </source>
</reference>
<dbReference type="Proteomes" id="UP000315010">
    <property type="component" value="Unassembled WGS sequence"/>
</dbReference>
<accession>A0A5C5Z359</accession>
<proteinExistence type="predicted"/>
<comment type="caution">
    <text evidence="1">The sequence shown here is derived from an EMBL/GenBank/DDBJ whole genome shotgun (WGS) entry which is preliminary data.</text>
</comment>
<sequence length="61" mass="6650">MPCFAIIEIDNGFEVVEFLSGQSAEDAAAAEGGEVVDPGPYYSYEDASDALDQLEIFEERE</sequence>
<gene>
    <name evidence="1" type="ORF">CA13_30530</name>
</gene>
<dbReference type="AlphaFoldDB" id="A0A5C5Z359"/>